<sequence>MPGWRRRIRWGEAVTSETIDFAGLALGAAKMDGKRFEAPQSDYEGLASETPEPVSVSEASGVKTPKQKSLRETLMMFRKNTKKQAAPSACTEAEDIQNTKYMQKEEERKEKQAETDRKEQELRMELLKEKIKLTKTPIHEKLLELMDKNPSCLNIF</sequence>
<dbReference type="EMBL" id="BGPR01052285">
    <property type="protein sequence ID" value="GBO29140.1"/>
    <property type="molecule type" value="Genomic_DNA"/>
</dbReference>
<evidence type="ECO:0000256" key="1">
    <source>
        <dbReference type="SAM" id="MobiDB-lite"/>
    </source>
</evidence>
<dbReference type="EMBL" id="BGPR01002817">
    <property type="protein sequence ID" value="GBM79373.1"/>
    <property type="molecule type" value="Genomic_DNA"/>
</dbReference>
<keyword evidence="4" id="KW-1185">Reference proteome</keyword>
<proteinExistence type="predicted"/>
<dbReference type="Proteomes" id="UP000499080">
    <property type="component" value="Unassembled WGS sequence"/>
</dbReference>
<name>A0A4Y2ING9_ARAVE</name>
<evidence type="ECO:0000313" key="3">
    <source>
        <dbReference type="EMBL" id="GBO29140.1"/>
    </source>
</evidence>
<feature type="region of interest" description="Disordered" evidence="1">
    <location>
        <begin position="80"/>
        <end position="119"/>
    </location>
</feature>
<evidence type="ECO:0000313" key="2">
    <source>
        <dbReference type="EMBL" id="GBM79373.1"/>
    </source>
</evidence>
<organism evidence="2 4">
    <name type="scientific">Araneus ventricosus</name>
    <name type="common">Orbweaver spider</name>
    <name type="synonym">Epeira ventricosa</name>
    <dbReference type="NCBI Taxonomy" id="182803"/>
    <lineage>
        <taxon>Eukaryota</taxon>
        <taxon>Metazoa</taxon>
        <taxon>Ecdysozoa</taxon>
        <taxon>Arthropoda</taxon>
        <taxon>Chelicerata</taxon>
        <taxon>Arachnida</taxon>
        <taxon>Araneae</taxon>
        <taxon>Araneomorphae</taxon>
        <taxon>Entelegynae</taxon>
        <taxon>Araneoidea</taxon>
        <taxon>Araneidae</taxon>
        <taxon>Araneus</taxon>
    </lineage>
</organism>
<reference evidence="2 4" key="1">
    <citation type="journal article" date="2019" name="Sci. Rep.">
        <title>Orb-weaving spider Araneus ventricosus genome elucidates the spidroin gene catalogue.</title>
        <authorList>
            <person name="Kono N."/>
            <person name="Nakamura H."/>
            <person name="Ohtoshi R."/>
            <person name="Moran D.A.P."/>
            <person name="Shinohara A."/>
            <person name="Yoshida Y."/>
            <person name="Fujiwara M."/>
            <person name="Mori M."/>
            <person name="Tomita M."/>
            <person name="Arakawa K."/>
        </authorList>
    </citation>
    <scope>NUCLEOTIDE SEQUENCE [LARGE SCALE GENOMIC DNA]</scope>
</reference>
<gene>
    <name evidence="3" type="ORF">AVEN_272920_1</name>
    <name evidence="2" type="ORF">AVEN_32982_1</name>
</gene>
<dbReference type="OrthoDB" id="6459829at2759"/>
<comment type="caution">
    <text evidence="2">The sequence shown here is derived from an EMBL/GenBank/DDBJ whole genome shotgun (WGS) entry which is preliminary data.</text>
</comment>
<dbReference type="AlphaFoldDB" id="A0A4Y2ING9"/>
<protein>
    <submittedName>
        <fullName evidence="2">Uncharacterized protein</fullName>
    </submittedName>
</protein>
<feature type="compositionally biased region" description="Basic and acidic residues" evidence="1">
    <location>
        <begin position="102"/>
        <end position="119"/>
    </location>
</feature>
<accession>A0A4Y2ING9</accession>
<feature type="region of interest" description="Disordered" evidence="1">
    <location>
        <begin position="40"/>
        <end position="67"/>
    </location>
</feature>
<evidence type="ECO:0000313" key="4">
    <source>
        <dbReference type="Proteomes" id="UP000499080"/>
    </source>
</evidence>